<keyword evidence="2" id="KW-1185">Reference proteome</keyword>
<reference evidence="1 2" key="1">
    <citation type="submission" date="2019-08" db="EMBL/GenBank/DDBJ databases">
        <authorList>
            <person name="Peeters C."/>
        </authorList>
    </citation>
    <scope>NUCLEOTIDE SEQUENCE [LARGE SCALE GENOMIC DNA]</scope>
    <source>
        <strain evidence="1 2">LMG 31115</strain>
    </source>
</reference>
<evidence type="ECO:0000313" key="1">
    <source>
        <dbReference type="EMBL" id="VVE33533.1"/>
    </source>
</evidence>
<accession>A0A5E4XBA3</accession>
<organism evidence="1 2">
    <name type="scientific">Pandoraea iniqua</name>
    <dbReference type="NCBI Taxonomy" id="2508288"/>
    <lineage>
        <taxon>Bacteria</taxon>
        <taxon>Pseudomonadati</taxon>
        <taxon>Pseudomonadota</taxon>
        <taxon>Betaproteobacteria</taxon>
        <taxon>Burkholderiales</taxon>
        <taxon>Burkholderiaceae</taxon>
        <taxon>Pandoraea</taxon>
    </lineage>
</organism>
<sequence>MYNLIIRDGTSQAMRALPALQDGYFHLDELSFHELLAIVTEFASLVRFHNAENVPEGDWTPFFRADETVVMSRILAFDLARETSRFAQWWRNTPEHVGVSANGESSGWTLQASPVTELVITLNDWYVALAQAQSDNGLGLRTVLRAVIVQLSVDRSGILGALRAVGGHVPLDPIWSAGLATPGMLSASQPGDPDADGIARAGARLTKADVRTDFHAYMKAIEMVRKEALARLPASLHNGIHDPAIGLLIAFVQQFQKLQGKLNGYTRRFIDFYYDRMLGSAPRATIPDHTWLVFKRTPDARDVVVPAGTEFPAGVDAQSRDILYVAESELRVSDAGVAQVQTLYLDHNGYSAPENLLADDDTVPRGAPVTGRTWPTAAWFQSVPVAPPGADHTQAWPVLGAPKAGMGSGPHRDARIGFALSSKVLLLKEGDRRISVTITFADDTLMQRLDRVADAMLGTTAVSPAGQGPVDVDDSPAAVELRRNDIFLKIFRSIFVVGLTGEFGWIDIPGYVPFYDDGVLRLSFELPPESPSVVAYSPALHGEQFDVDTPLLRCVINPGAYLFPYGMLRDLAVTGARIDVEARGCRDLVLHNNIGQLSAATPFAPFGPLARLGSYLIVGSTEMASKRITDFRVEIEWADLPRVTGGFGAWYDGYDVRLANEDYLATVAVLAKGVWTPASELARPSVPMFRTRVQPGQGERIDTRIVWRAGQLAHLFEPDAGVSAAQPLTWGPGAKNGFFKFTFAAPAFAFGHERYAQALSTTMMANARRRRWRGQRAVPRAPYTPLVNAISVDYCATGTIRVDRLPKSDDDGRFLNLYPSGWETLGLKSYPAPALLPRFEAAGNLYVGIAAGDLGKTLTLLFELREDSQPVPPTNEDTEDGPADNAGLRWSYLTNNVWKPLPRRDIVADGTHHFMTSGIVTLRVPGDIGCRNTVMPDGLYWLRVSADRDMEKYCSLYAIHAQAVQVHRGADVPPEVPMVLPAGSIARSRRPLPGITAIVQPLPSYGGRAAETREQMRTRISERLRHKQRAISPADYESLILEAFADVYKVKCFANLTTANGPFDCVRPGHALIVPLPYWPALQADEQMPMLDGNLMQEIAAFVNTLSSPWAHVSVENPVYERIQVRCKVRFSDVSGNGRYIAMLNAAISHYLTPWQDGVGYRTHFGWRIRQHDLEAFIGSLPYVQNVSGFSMLRIAAKPPAVSPASATSAAAPVVWSSADVQTYSLFDTADPANTGSMGGAGGMGGTKGQTDITPLYPWSIAIPVARHAIEAVDDGVDYPGVPTALSRLEIGATFIISDDPHDQ</sequence>
<dbReference type="EMBL" id="CABPSI010000004">
    <property type="protein sequence ID" value="VVE33533.1"/>
    <property type="molecule type" value="Genomic_DNA"/>
</dbReference>
<protein>
    <submittedName>
        <fullName evidence="1">Uncharacterized protein</fullName>
    </submittedName>
</protein>
<gene>
    <name evidence="1" type="ORF">PIN31115_03761</name>
</gene>
<dbReference type="Proteomes" id="UP000333828">
    <property type="component" value="Unassembled WGS sequence"/>
</dbReference>
<dbReference type="RefSeq" id="WP_150685335.1">
    <property type="nucleotide sequence ID" value="NZ_CABPSI010000004.1"/>
</dbReference>
<evidence type="ECO:0000313" key="2">
    <source>
        <dbReference type="Proteomes" id="UP000333828"/>
    </source>
</evidence>
<proteinExistence type="predicted"/>
<name>A0A5E4XBA3_9BURK</name>